<name>A0ABN9G8P9_9NEOB</name>
<accession>A0ABN9G8P9</accession>
<dbReference type="EMBL" id="CATNWA010018176">
    <property type="protein sequence ID" value="CAI9605771.1"/>
    <property type="molecule type" value="Genomic_DNA"/>
</dbReference>
<evidence type="ECO:0000313" key="1">
    <source>
        <dbReference type="EMBL" id="CAI9605771.1"/>
    </source>
</evidence>
<reference evidence="1" key="1">
    <citation type="submission" date="2023-05" db="EMBL/GenBank/DDBJ databases">
        <authorList>
            <person name="Stuckert A."/>
        </authorList>
    </citation>
    <scope>NUCLEOTIDE SEQUENCE</scope>
</reference>
<comment type="caution">
    <text evidence="1">The sequence shown here is derived from an EMBL/GenBank/DDBJ whole genome shotgun (WGS) entry which is preliminary data.</text>
</comment>
<proteinExistence type="predicted"/>
<sequence length="36" mass="4112">MLTLCCSGECDPASRSISLSWGHGDIVLYTYWVQYR</sequence>
<keyword evidence="2" id="KW-1185">Reference proteome</keyword>
<protein>
    <submittedName>
        <fullName evidence="1">Uncharacterized protein</fullName>
    </submittedName>
</protein>
<dbReference type="Proteomes" id="UP001162483">
    <property type="component" value="Unassembled WGS sequence"/>
</dbReference>
<organism evidence="1 2">
    <name type="scientific">Staurois parvus</name>
    <dbReference type="NCBI Taxonomy" id="386267"/>
    <lineage>
        <taxon>Eukaryota</taxon>
        <taxon>Metazoa</taxon>
        <taxon>Chordata</taxon>
        <taxon>Craniata</taxon>
        <taxon>Vertebrata</taxon>
        <taxon>Euteleostomi</taxon>
        <taxon>Amphibia</taxon>
        <taxon>Batrachia</taxon>
        <taxon>Anura</taxon>
        <taxon>Neobatrachia</taxon>
        <taxon>Ranoidea</taxon>
        <taxon>Ranidae</taxon>
        <taxon>Staurois</taxon>
    </lineage>
</organism>
<gene>
    <name evidence="1" type="ORF">SPARVUS_LOCUS13663374</name>
</gene>
<evidence type="ECO:0000313" key="2">
    <source>
        <dbReference type="Proteomes" id="UP001162483"/>
    </source>
</evidence>